<gene>
    <name evidence="3" type="ORF">g.41668</name>
</gene>
<dbReference type="AlphaFoldDB" id="A0A1B6KBK3"/>
<protein>
    <submittedName>
        <fullName evidence="3">Uncharacterized protein</fullName>
    </submittedName>
</protein>
<organism evidence="3">
    <name type="scientific">Graphocephala atropunctata</name>
    <dbReference type="NCBI Taxonomy" id="36148"/>
    <lineage>
        <taxon>Eukaryota</taxon>
        <taxon>Metazoa</taxon>
        <taxon>Ecdysozoa</taxon>
        <taxon>Arthropoda</taxon>
        <taxon>Hexapoda</taxon>
        <taxon>Insecta</taxon>
        <taxon>Pterygota</taxon>
        <taxon>Neoptera</taxon>
        <taxon>Paraneoptera</taxon>
        <taxon>Hemiptera</taxon>
        <taxon>Auchenorrhyncha</taxon>
        <taxon>Membracoidea</taxon>
        <taxon>Cicadellidae</taxon>
        <taxon>Cicadellinae</taxon>
        <taxon>Cicadellini</taxon>
        <taxon>Graphocephala</taxon>
    </lineage>
</organism>
<keyword evidence="1" id="KW-0175">Coiled coil</keyword>
<feature type="compositionally biased region" description="Acidic residues" evidence="2">
    <location>
        <begin position="96"/>
        <end position="120"/>
    </location>
</feature>
<evidence type="ECO:0000256" key="1">
    <source>
        <dbReference type="SAM" id="Coils"/>
    </source>
</evidence>
<evidence type="ECO:0000313" key="3">
    <source>
        <dbReference type="EMBL" id="JAT08833.1"/>
    </source>
</evidence>
<dbReference type="InterPro" id="IPR011990">
    <property type="entry name" value="TPR-like_helical_dom_sf"/>
</dbReference>
<feature type="region of interest" description="Disordered" evidence="2">
    <location>
        <begin position="96"/>
        <end position="122"/>
    </location>
</feature>
<name>A0A1B6KBK3_9HEMI</name>
<dbReference type="EMBL" id="GEBQ01031144">
    <property type="protein sequence ID" value="JAT08833.1"/>
    <property type="molecule type" value="Transcribed_RNA"/>
</dbReference>
<proteinExistence type="predicted"/>
<reference evidence="3" key="1">
    <citation type="submission" date="2015-11" db="EMBL/GenBank/DDBJ databases">
        <title>De novo transcriptome assembly of four potential Pierce s Disease insect vectors from Arizona vineyards.</title>
        <authorList>
            <person name="Tassone E.E."/>
        </authorList>
    </citation>
    <scope>NUCLEOTIDE SEQUENCE</scope>
</reference>
<feature type="compositionally biased region" description="Gly residues" evidence="2">
    <location>
        <begin position="580"/>
        <end position="590"/>
    </location>
</feature>
<accession>A0A1B6KBK3</accession>
<dbReference type="Gene3D" id="1.25.40.10">
    <property type="entry name" value="Tetratricopeptide repeat domain"/>
    <property type="match status" value="1"/>
</dbReference>
<dbReference type="SUPFAM" id="SSF48452">
    <property type="entry name" value="TPR-like"/>
    <property type="match status" value="1"/>
</dbReference>
<feature type="region of interest" description="Disordered" evidence="2">
    <location>
        <begin position="562"/>
        <end position="638"/>
    </location>
</feature>
<evidence type="ECO:0000256" key="2">
    <source>
        <dbReference type="SAM" id="MobiDB-lite"/>
    </source>
</evidence>
<feature type="compositionally biased region" description="Polar residues" evidence="2">
    <location>
        <begin position="600"/>
        <end position="609"/>
    </location>
</feature>
<sequence length="664" mass="77803">MDSKELQYLSESRVYNGLVSQFEEKYNKICEPPVWIKDAESPFKWFTTLPHIRRVHWDVPGKLKDYRNQGPDYGFEKYCLLLALVFEECLNALEISEDEDSSTNDESEPNESEPDDGEYSDPEKLYAKCKEALDEMAGRKGDVMYERIGPALEHVIQATRAHMLFYRGDLVTSKEIATDIQPVREMSPQVLAGIEGIKTKFLMTVYSSKAITIILGVSQKAMELDPDFANWKYLTGKLLRRERKENCTDITEEELHYFEEAVKLERNPKYLVFYAQACQEMANFLTVQKDEDTEQIENLLRKAVDLYRECWSLKNDSAAISRRVGNGMMKMRTDIGDLALAKEALLKAIELSPCPITYHSLGKFYYIHEKDDEKALEYYDKTSPRFGLGETIRLKMIQDPNYDPYDLVQKLKTEASPTKAKRDNVLVDLAWYYLFYKRDLDNAADYIWTILSREQNTYRLENFWSYVFCINNKEQKFNLVKILVNELLIRLQNSEPFSQEERDRKDYFEHLLEKIFEKQPELRGMVPNPRLMQSIQKDVENYFKYLRMKRYGFSTAGSNGRRLGWRNNDRVQTEEPASHSGGGTRGGASWRGGSSRMRSNMYSTVTDYNNRGRHRSYERGNVQGRGRSGENYGEERTRAERQYNYNNNSRYDVTITDWRKEPRN</sequence>
<feature type="coiled-coil region" evidence="1">
    <location>
        <begin position="282"/>
        <end position="309"/>
    </location>
</feature>
<feature type="compositionally biased region" description="Basic and acidic residues" evidence="2">
    <location>
        <begin position="567"/>
        <end position="577"/>
    </location>
</feature>